<dbReference type="SUPFAM" id="SSF53335">
    <property type="entry name" value="S-adenosyl-L-methionine-dependent methyltransferases"/>
    <property type="match status" value="1"/>
</dbReference>
<evidence type="ECO:0000313" key="6">
    <source>
        <dbReference type="Proteomes" id="UP000559027"/>
    </source>
</evidence>
<dbReference type="GO" id="GO:0008171">
    <property type="term" value="F:O-methyltransferase activity"/>
    <property type="evidence" value="ECO:0007669"/>
    <property type="project" value="InterPro"/>
</dbReference>
<dbReference type="PANTHER" id="PTHR43712:SF2">
    <property type="entry name" value="O-METHYLTRANSFERASE CICE"/>
    <property type="match status" value="1"/>
</dbReference>
<feature type="domain" description="O-methyltransferase C-terminal" evidence="4">
    <location>
        <begin position="188"/>
        <end position="401"/>
    </location>
</feature>
<dbReference type="Pfam" id="PF00891">
    <property type="entry name" value="Methyltransf_2"/>
    <property type="match status" value="1"/>
</dbReference>
<dbReference type="InterPro" id="IPR016461">
    <property type="entry name" value="COMT-like"/>
</dbReference>
<dbReference type="EMBL" id="JAACJO010000004">
    <property type="protein sequence ID" value="KAF5359579.1"/>
    <property type="molecule type" value="Genomic_DNA"/>
</dbReference>
<gene>
    <name evidence="5" type="ORF">D9756_003161</name>
</gene>
<dbReference type="AlphaFoldDB" id="A0A8H5G726"/>
<dbReference type="SUPFAM" id="SSF46785">
    <property type="entry name" value="Winged helix' DNA-binding domain"/>
    <property type="match status" value="1"/>
</dbReference>
<keyword evidence="2" id="KW-0808">Transferase</keyword>
<dbReference type="PANTHER" id="PTHR43712">
    <property type="entry name" value="PUTATIVE (AFU_ORTHOLOGUE AFUA_4G14580)-RELATED"/>
    <property type="match status" value="1"/>
</dbReference>
<proteinExistence type="predicted"/>
<evidence type="ECO:0000259" key="4">
    <source>
        <dbReference type="Pfam" id="PF00891"/>
    </source>
</evidence>
<dbReference type="Gene3D" id="1.10.10.10">
    <property type="entry name" value="Winged helix-like DNA-binding domain superfamily/Winged helix DNA-binding domain"/>
    <property type="match status" value="1"/>
</dbReference>
<name>A0A8H5G726_9AGAR</name>
<evidence type="ECO:0000256" key="2">
    <source>
        <dbReference type="ARBA" id="ARBA00022679"/>
    </source>
</evidence>
<sequence length="419" mass="45918">MAQSPVRIAESLLDLVKKTYPNESAEPDAQLSPSEAHESKYQIEDLCGQLLRSVLGPLGYTVLLAESCQESSALGFVSQSGVSDALGNAAMSVQELSEALGVKPKYLKVAMSCLNKHGYFDEVSSANPDSPIYRNNGLSSVLQEGHPSSLKDAVGFICDEGFKATSHLLQASKVSSPKTPQGKDLTALNLAFGFNQTVFEWMSQEAWRGKRMGNAMQQLHRMANGNVIFDYNWSGLTSPIVDVGGGIGSLELALVKNRPQDNFQFMLFDIPETIENARKVWSAQALPGQTSITFHPGNFMATDFEDTSLPVGKPTYIIRHVLHDWSDEEVLHILKHVRTAMTSNLGSNLGSKPKLLLCEMLLHPDSHRFIRTTSMQLLSLNGGLTRTMAEMIKLLEMAGFSVVNSHKMRAADTIIEAIF</sequence>
<dbReference type="InterPro" id="IPR036388">
    <property type="entry name" value="WH-like_DNA-bd_sf"/>
</dbReference>
<accession>A0A8H5G726</accession>
<dbReference type="InterPro" id="IPR029063">
    <property type="entry name" value="SAM-dependent_MTases_sf"/>
</dbReference>
<keyword evidence="1" id="KW-0489">Methyltransferase</keyword>
<dbReference type="GO" id="GO:0032259">
    <property type="term" value="P:methylation"/>
    <property type="evidence" value="ECO:0007669"/>
    <property type="project" value="UniProtKB-KW"/>
</dbReference>
<reference evidence="5 6" key="1">
    <citation type="journal article" date="2020" name="ISME J.">
        <title>Uncovering the hidden diversity of litter-decomposition mechanisms in mushroom-forming fungi.</title>
        <authorList>
            <person name="Floudas D."/>
            <person name="Bentzer J."/>
            <person name="Ahren D."/>
            <person name="Johansson T."/>
            <person name="Persson P."/>
            <person name="Tunlid A."/>
        </authorList>
    </citation>
    <scope>NUCLEOTIDE SEQUENCE [LARGE SCALE GENOMIC DNA]</scope>
    <source>
        <strain evidence="5 6">CBS 146.42</strain>
    </source>
</reference>
<dbReference type="InterPro" id="IPR036390">
    <property type="entry name" value="WH_DNA-bd_sf"/>
</dbReference>
<comment type="caution">
    <text evidence="5">The sequence shown here is derived from an EMBL/GenBank/DDBJ whole genome shotgun (WGS) entry which is preliminary data.</text>
</comment>
<evidence type="ECO:0000313" key="5">
    <source>
        <dbReference type="EMBL" id="KAF5359579.1"/>
    </source>
</evidence>
<dbReference type="Proteomes" id="UP000559027">
    <property type="component" value="Unassembled WGS sequence"/>
</dbReference>
<dbReference type="PROSITE" id="PS51683">
    <property type="entry name" value="SAM_OMT_II"/>
    <property type="match status" value="1"/>
</dbReference>
<organism evidence="5 6">
    <name type="scientific">Leucocoprinus leucothites</name>
    <dbReference type="NCBI Taxonomy" id="201217"/>
    <lineage>
        <taxon>Eukaryota</taxon>
        <taxon>Fungi</taxon>
        <taxon>Dikarya</taxon>
        <taxon>Basidiomycota</taxon>
        <taxon>Agaricomycotina</taxon>
        <taxon>Agaricomycetes</taxon>
        <taxon>Agaricomycetidae</taxon>
        <taxon>Agaricales</taxon>
        <taxon>Agaricineae</taxon>
        <taxon>Agaricaceae</taxon>
        <taxon>Leucocoprinus</taxon>
    </lineage>
</organism>
<dbReference type="InterPro" id="IPR001077">
    <property type="entry name" value="COMT_C"/>
</dbReference>
<dbReference type="Gene3D" id="3.40.50.150">
    <property type="entry name" value="Vaccinia Virus protein VP39"/>
    <property type="match status" value="1"/>
</dbReference>
<dbReference type="OrthoDB" id="1606438at2759"/>
<evidence type="ECO:0000256" key="1">
    <source>
        <dbReference type="ARBA" id="ARBA00022603"/>
    </source>
</evidence>
<protein>
    <recommendedName>
        <fullName evidence="4">O-methyltransferase C-terminal domain-containing protein</fullName>
    </recommendedName>
</protein>
<keyword evidence="6" id="KW-1185">Reference proteome</keyword>
<evidence type="ECO:0000256" key="3">
    <source>
        <dbReference type="ARBA" id="ARBA00022691"/>
    </source>
</evidence>
<keyword evidence="3" id="KW-0949">S-adenosyl-L-methionine</keyword>